<organism evidence="1 2">
    <name type="scientific">Hepatospora eriocheir</name>
    <dbReference type="NCBI Taxonomy" id="1081669"/>
    <lineage>
        <taxon>Eukaryota</taxon>
        <taxon>Fungi</taxon>
        <taxon>Fungi incertae sedis</taxon>
        <taxon>Microsporidia</taxon>
        <taxon>Hepatosporidae</taxon>
        <taxon>Hepatospora</taxon>
    </lineage>
</organism>
<evidence type="ECO:0000313" key="1">
    <source>
        <dbReference type="EMBL" id="ORD99429.1"/>
    </source>
</evidence>
<name>A0A1X0QI44_9MICR</name>
<dbReference type="VEuPathDB" id="MicrosporidiaDB:HERIO_1179"/>
<dbReference type="AlphaFoldDB" id="A0A1X0QI44"/>
<accession>A0A1X0QI44</accession>
<proteinExistence type="predicted"/>
<dbReference type="Proteomes" id="UP000192501">
    <property type="component" value="Unassembled WGS sequence"/>
</dbReference>
<dbReference type="VEuPathDB" id="MicrosporidiaDB:A0H76_888"/>
<reference evidence="1 2" key="1">
    <citation type="journal article" date="2017" name="Environ. Microbiol.">
        <title>Decay of the glycolytic pathway and adaptation to intranuclear parasitism within Enterocytozoonidae microsporidia.</title>
        <authorList>
            <person name="Wiredu Boakye D."/>
            <person name="Jaroenlak P."/>
            <person name="Prachumwat A."/>
            <person name="Williams T.A."/>
            <person name="Bateman K.S."/>
            <person name="Itsathitphaisarn O."/>
            <person name="Sritunyalucksana K."/>
            <person name="Paszkiewicz K.H."/>
            <person name="Moore K.A."/>
            <person name="Stentiford G.D."/>
            <person name="Williams B.A."/>
        </authorList>
    </citation>
    <scope>NUCLEOTIDE SEQUENCE [LARGE SCALE GENOMIC DNA]</scope>
    <source>
        <strain evidence="2">canceri</strain>
    </source>
</reference>
<dbReference type="EMBL" id="LTAI01000198">
    <property type="protein sequence ID" value="ORD99429.1"/>
    <property type="molecule type" value="Genomic_DNA"/>
</dbReference>
<gene>
    <name evidence="1" type="ORF">A0H76_888</name>
</gene>
<sequence length="244" mass="28296">MKVNSVIPIQIFDITSKEVKKGYVKDFFYSETIKLNESTYESPKDLIKSLEDHSDCELVILIVKDNMSNEDKLEMIKNMSQFQGILFLNYIYVTMLGSGYLNGHVLTFDNKKYNLYQIKDNSIEKETLNNISESIDRIFIMRKTLPKNSSIVIVDIKDTELIKNYIRDNYVTFPEELLIFDLENDLKFTGTSVLGTINKLLTMFIVQSDLKFKDKIFDIKKINKSNLLYLDSGDPKSLALLFLT</sequence>
<evidence type="ECO:0000313" key="2">
    <source>
        <dbReference type="Proteomes" id="UP000192501"/>
    </source>
</evidence>
<comment type="caution">
    <text evidence="1">The sequence shown here is derived from an EMBL/GenBank/DDBJ whole genome shotgun (WGS) entry which is preliminary data.</text>
</comment>
<protein>
    <submittedName>
        <fullName evidence="1">Uncharacterized protein</fullName>
    </submittedName>
</protein>